<evidence type="ECO:0000256" key="3">
    <source>
        <dbReference type="ARBA" id="ARBA00023237"/>
    </source>
</evidence>
<dbReference type="SUPFAM" id="SSF103088">
    <property type="entry name" value="OmpA-like"/>
    <property type="match status" value="1"/>
</dbReference>
<keyword evidence="6" id="KW-0732">Signal</keyword>
<dbReference type="RefSeq" id="WP_182665801.1">
    <property type="nucleotide sequence ID" value="NZ_JACIVI010000007.1"/>
</dbReference>
<dbReference type="Pfam" id="PF00691">
    <property type="entry name" value="OmpA"/>
    <property type="match status" value="1"/>
</dbReference>
<evidence type="ECO:0000256" key="4">
    <source>
        <dbReference type="PROSITE-ProRule" id="PRU00473"/>
    </source>
</evidence>
<dbReference type="InterPro" id="IPR006665">
    <property type="entry name" value="OmpA-like"/>
</dbReference>
<feature type="domain" description="OmpA-like" evidence="7">
    <location>
        <begin position="70"/>
        <end position="185"/>
    </location>
</feature>
<dbReference type="EMBL" id="JACIVI010000007">
    <property type="protein sequence ID" value="MBB1163150.1"/>
    <property type="molecule type" value="Genomic_DNA"/>
</dbReference>
<keyword evidence="9" id="KW-1185">Reference proteome</keyword>
<gene>
    <name evidence="8" type="ORF">H4F90_14345</name>
</gene>
<evidence type="ECO:0000256" key="6">
    <source>
        <dbReference type="SAM" id="SignalP"/>
    </source>
</evidence>
<sequence length="185" mass="19085">MTARGLLHRPFRALGGSTLLALSLSVCAAEGAPAVDLGTTVPDAATVKEGLFPDDACKELEANGFRCMGLKPAVRFSLPAASFKLGSAELPEGLRKQLDVFAEVLRGRPKGSQGVRIVGHADASGSAAGNLALSLRRAESVKAYLVGKGADPASLQTVGLGAKDPKNPQDPAASENRRVEIGRAE</sequence>
<evidence type="ECO:0000256" key="5">
    <source>
        <dbReference type="SAM" id="MobiDB-lite"/>
    </source>
</evidence>
<comment type="subcellular location">
    <subcellularLocation>
        <location evidence="1">Cell outer membrane</location>
    </subcellularLocation>
</comment>
<evidence type="ECO:0000313" key="9">
    <source>
        <dbReference type="Proteomes" id="UP000586093"/>
    </source>
</evidence>
<dbReference type="InterPro" id="IPR050330">
    <property type="entry name" value="Bact_OuterMem_StrucFunc"/>
</dbReference>
<keyword evidence="3" id="KW-0998">Cell outer membrane</keyword>
<dbReference type="InterPro" id="IPR036737">
    <property type="entry name" value="OmpA-like_sf"/>
</dbReference>
<dbReference type="PRINTS" id="PR01021">
    <property type="entry name" value="OMPADOMAIN"/>
</dbReference>
<keyword evidence="2 4" id="KW-0472">Membrane</keyword>
<dbReference type="PROSITE" id="PS51123">
    <property type="entry name" value="OMPA_2"/>
    <property type="match status" value="1"/>
</dbReference>
<feature type="region of interest" description="Disordered" evidence="5">
    <location>
        <begin position="155"/>
        <end position="185"/>
    </location>
</feature>
<dbReference type="CDD" id="cd07185">
    <property type="entry name" value="OmpA_C-like"/>
    <property type="match status" value="1"/>
</dbReference>
<accession>A0A839HU00</accession>
<dbReference type="PANTHER" id="PTHR30329">
    <property type="entry name" value="STATOR ELEMENT OF FLAGELLAR MOTOR COMPLEX"/>
    <property type="match status" value="1"/>
</dbReference>
<reference evidence="8 9" key="1">
    <citation type="submission" date="2020-08" db="EMBL/GenBank/DDBJ databases">
        <title>Aquariorum lacteus gen. nov., sp. nov., a new member of the family Comamonadaceae, isolated from freshwater aquarium.</title>
        <authorList>
            <person name="Chun S.-J."/>
        </authorList>
    </citation>
    <scope>NUCLEOTIDE SEQUENCE [LARGE SCALE GENOMIC DNA]</scope>
    <source>
        <strain evidence="8 9">SJAQ100</strain>
    </source>
</reference>
<evidence type="ECO:0000259" key="7">
    <source>
        <dbReference type="PROSITE" id="PS51123"/>
    </source>
</evidence>
<evidence type="ECO:0000313" key="8">
    <source>
        <dbReference type="EMBL" id="MBB1163150.1"/>
    </source>
</evidence>
<comment type="caution">
    <text evidence="8">The sequence shown here is derived from an EMBL/GenBank/DDBJ whole genome shotgun (WGS) entry which is preliminary data.</text>
</comment>
<dbReference type="Proteomes" id="UP000586093">
    <property type="component" value="Unassembled WGS sequence"/>
</dbReference>
<dbReference type="Gene3D" id="3.30.1330.60">
    <property type="entry name" value="OmpA-like domain"/>
    <property type="match status" value="1"/>
</dbReference>
<protein>
    <submittedName>
        <fullName evidence="8">OmpA family protein</fullName>
    </submittedName>
</protein>
<dbReference type="PANTHER" id="PTHR30329:SF21">
    <property type="entry name" value="LIPOPROTEIN YIAD-RELATED"/>
    <property type="match status" value="1"/>
</dbReference>
<dbReference type="InterPro" id="IPR006664">
    <property type="entry name" value="OMP_bac"/>
</dbReference>
<feature type="chain" id="PRO_5033046369" evidence="6">
    <location>
        <begin position="29"/>
        <end position="185"/>
    </location>
</feature>
<evidence type="ECO:0000256" key="1">
    <source>
        <dbReference type="ARBA" id="ARBA00004442"/>
    </source>
</evidence>
<feature type="compositionally biased region" description="Basic and acidic residues" evidence="5">
    <location>
        <begin position="175"/>
        <end position="185"/>
    </location>
</feature>
<organism evidence="8 9">
    <name type="scientific">Aquariibacter albus</name>
    <dbReference type="NCBI Taxonomy" id="2759899"/>
    <lineage>
        <taxon>Bacteria</taxon>
        <taxon>Pseudomonadati</taxon>
        <taxon>Pseudomonadota</taxon>
        <taxon>Betaproteobacteria</taxon>
        <taxon>Burkholderiales</taxon>
        <taxon>Sphaerotilaceae</taxon>
        <taxon>Aquariibacter</taxon>
    </lineage>
</organism>
<name>A0A839HU00_9BURK</name>
<dbReference type="GO" id="GO:0009279">
    <property type="term" value="C:cell outer membrane"/>
    <property type="evidence" value="ECO:0007669"/>
    <property type="project" value="UniProtKB-SubCell"/>
</dbReference>
<proteinExistence type="predicted"/>
<dbReference type="AlphaFoldDB" id="A0A839HU00"/>
<evidence type="ECO:0000256" key="2">
    <source>
        <dbReference type="ARBA" id="ARBA00023136"/>
    </source>
</evidence>
<feature type="signal peptide" evidence="6">
    <location>
        <begin position="1"/>
        <end position="28"/>
    </location>
</feature>